<keyword evidence="1" id="KW-1133">Transmembrane helix</keyword>
<dbReference type="GO" id="GO:0000155">
    <property type="term" value="F:phosphorelay sensor kinase activity"/>
    <property type="evidence" value="ECO:0007669"/>
    <property type="project" value="InterPro"/>
</dbReference>
<dbReference type="InterPro" id="IPR036890">
    <property type="entry name" value="HATPase_C_sf"/>
</dbReference>
<accession>A0AAJ6BJB5</accession>
<dbReference type="AlphaFoldDB" id="A0AAJ6BJB5"/>
<keyword evidence="3" id="KW-0418">Kinase</keyword>
<evidence type="ECO:0000259" key="2">
    <source>
        <dbReference type="Pfam" id="PF06580"/>
    </source>
</evidence>
<dbReference type="Pfam" id="PF06580">
    <property type="entry name" value="His_kinase"/>
    <property type="match status" value="1"/>
</dbReference>
<evidence type="ECO:0000256" key="1">
    <source>
        <dbReference type="SAM" id="Phobius"/>
    </source>
</evidence>
<dbReference type="Proteomes" id="UP001220610">
    <property type="component" value="Chromosome"/>
</dbReference>
<dbReference type="EMBL" id="CP119311">
    <property type="protein sequence ID" value="WEK37759.1"/>
    <property type="molecule type" value="Genomic_DNA"/>
</dbReference>
<dbReference type="PANTHER" id="PTHR34220:SF7">
    <property type="entry name" value="SENSOR HISTIDINE KINASE YPDA"/>
    <property type="match status" value="1"/>
</dbReference>
<sequence length="352" mass="41047">MTVNSKTFKTNLIFWTCYFLYEWLANSAYDNAYGAHLLAASLFTPLIILATIFTIYFLLRYYFNGGEKWKFWVGLIASMLVFGVLRRTINYFLIYPMIWPDSRNAPYILPVKILFEIVNTYLIVALNAMFYFTQAWYEQQRLAQSLQKDKAEAQLELLKSQVQPHFIFNTLNNIYSLSTQNNSKTPDLIFRLSSLLSYMLYDSKQDTIPLTKEIEYISNYIELEKIRYGERLDVSMNILMDPDHIRIAPFLMLPLVENSFKHGASHSIEHCWIRIDVLAREGALIIKVENSIPINGCIQHAKSGIGTDNLRKRLEYIYPRKHEFRCIAEEQSFLATLKIKDVVHENKVPVSG</sequence>
<feature type="transmembrane region" description="Helical" evidence="1">
    <location>
        <begin position="71"/>
        <end position="93"/>
    </location>
</feature>
<feature type="transmembrane region" description="Helical" evidence="1">
    <location>
        <begin position="35"/>
        <end position="59"/>
    </location>
</feature>
<keyword evidence="3" id="KW-0808">Transferase</keyword>
<protein>
    <submittedName>
        <fullName evidence="3">Histidine kinase</fullName>
    </submittedName>
</protein>
<dbReference type="InterPro" id="IPR050640">
    <property type="entry name" value="Bact_2-comp_sensor_kinase"/>
</dbReference>
<dbReference type="InterPro" id="IPR010559">
    <property type="entry name" value="Sig_transdc_His_kin_internal"/>
</dbReference>
<evidence type="ECO:0000313" key="4">
    <source>
        <dbReference type="Proteomes" id="UP001220610"/>
    </source>
</evidence>
<reference evidence="3" key="1">
    <citation type="submission" date="2023-03" db="EMBL/GenBank/DDBJ databases">
        <title>Andean soil-derived lignocellulolytic bacterial consortium as a source of novel taxa and putative plastic-active enzymes.</title>
        <authorList>
            <person name="Diaz-Garcia L."/>
            <person name="Chuvochina M."/>
            <person name="Feuerriegel G."/>
            <person name="Bunk B."/>
            <person name="Sproer C."/>
            <person name="Streit W.R."/>
            <person name="Rodriguez L.M."/>
            <person name="Overmann J."/>
            <person name="Jimenez D.J."/>
        </authorList>
    </citation>
    <scope>NUCLEOTIDE SEQUENCE</scope>
    <source>
        <strain evidence="3">MAG 7</strain>
    </source>
</reference>
<keyword evidence="1" id="KW-0812">Transmembrane</keyword>
<feature type="domain" description="Signal transduction histidine kinase internal region" evidence="2">
    <location>
        <begin position="153"/>
        <end position="232"/>
    </location>
</feature>
<name>A0AAJ6BJB5_9BACT</name>
<keyword evidence="1" id="KW-0472">Membrane</keyword>
<dbReference type="PANTHER" id="PTHR34220">
    <property type="entry name" value="SENSOR HISTIDINE KINASE YPDA"/>
    <property type="match status" value="1"/>
</dbReference>
<evidence type="ECO:0000313" key="3">
    <source>
        <dbReference type="EMBL" id="WEK37759.1"/>
    </source>
</evidence>
<gene>
    <name evidence="3" type="ORF">P0Y53_09615</name>
</gene>
<feature type="transmembrane region" description="Helical" evidence="1">
    <location>
        <begin position="113"/>
        <end position="132"/>
    </location>
</feature>
<proteinExistence type="predicted"/>
<dbReference type="Gene3D" id="3.30.565.10">
    <property type="entry name" value="Histidine kinase-like ATPase, C-terminal domain"/>
    <property type="match status" value="1"/>
</dbReference>
<dbReference type="GO" id="GO:0016020">
    <property type="term" value="C:membrane"/>
    <property type="evidence" value="ECO:0007669"/>
    <property type="project" value="InterPro"/>
</dbReference>
<organism evidence="3 4">
    <name type="scientific">Candidatus Pseudobacter hemicellulosilyticus</name>
    <dbReference type="NCBI Taxonomy" id="3121375"/>
    <lineage>
        <taxon>Bacteria</taxon>
        <taxon>Pseudomonadati</taxon>
        <taxon>Bacteroidota</taxon>
        <taxon>Chitinophagia</taxon>
        <taxon>Chitinophagales</taxon>
        <taxon>Chitinophagaceae</taxon>
        <taxon>Pseudobacter</taxon>
    </lineage>
</organism>